<evidence type="ECO:0000256" key="2">
    <source>
        <dbReference type="ARBA" id="ARBA00023315"/>
    </source>
</evidence>
<name>A0A518A1R2_9PLAN</name>
<dbReference type="PANTHER" id="PTHR43420">
    <property type="entry name" value="ACETYLTRANSFERASE"/>
    <property type="match status" value="1"/>
</dbReference>
<dbReference type="InterPro" id="IPR000182">
    <property type="entry name" value="GNAT_dom"/>
</dbReference>
<dbReference type="RefSeq" id="WP_145104538.1">
    <property type="nucleotide sequence ID" value="NZ_CP036277.1"/>
</dbReference>
<dbReference type="SUPFAM" id="SSF55729">
    <property type="entry name" value="Acyl-CoA N-acyltransferases (Nat)"/>
    <property type="match status" value="1"/>
</dbReference>
<dbReference type="GO" id="GO:0035447">
    <property type="term" value="F:mycothiol synthase activity"/>
    <property type="evidence" value="ECO:0007669"/>
    <property type="project" value="UniProtKB-EC"/>
</dbReference>
<sequence>MSITVSLASPVELSEAAAFLFADAQDSERETQIQQFLKTIGGGQEGQNQVLIAREAGSLLGVGILIFSDSATACLWPPFSERTDCADAILQEMALRIDRSGVSIGQVLLDPVQLNLRRLLTRNGFPHLTNLQFMRHPLTDWQQTSSLQAKQIEAIHFDPELNRQRFLKLLDLTHQYSHDCPALNQVRTAEESLESHRSSGDSDREHWYLFQRNGTDIGVLLLSEHQTDQTWEVVYMGVAPDQRGQGFGSALIRFGLDQACAHKQSALTLAVDHKNSYAIKIYEELGFVRQNTLSVHARLRSPFPEKKPKIN</sequence>
<accession>A0A518A1R2</accession>
<dbReference type="Gene3D" id="3.40.630.30">
    <property type="match status" value="1"/>
</dbReference>
<accession>A0A517Q251</accession>
<dbReference type="Proteomes" id="UP000315647">
    <property type="component" value="Chromosome"/>
</dbReference>
<evidence type="ECO:0000313" key="3">
    <source>
        <dbReference type="EMBL" id="QDT25721.1"/>
    </source>
</evidence>
<dbReference type="PROSITE" id="PS51186">
    <property type="entry name" value="GNAT"/>
    <property type="match status" value="1"/>
</dbReference>
<keyword evidence="2 3" id="KW-0012">Acyltransferase</keyword>
<evidence type="ECO:0000256" key="1">
    <source>
        <dbReference type="ARBA" id="ARBA00022679"/>
    </source>
</evidence>
<dbReference type="AlphaFoldDB" id="A0A518A1R2"/>
<keyword evidence="1 3" id="KW-0808">Transferase</keyword>
<gene>
    <name evidence="3" type="primary">mshD_1</name>
    <name evidence="3" type="ORF">Enr10x_10180</name>
</gene>
<dbReference type="PANTHER" id="PTHR43420:SF44">
    <property type="entry name" value="ACETYLTRANSFERASE YPEA"/>
    <property type="match status" value="1"/>
</dbReference>
<organism evidence="3 4">
    <name type="scientific">Gimesia panareensis</name>
    <dbReference type="NCBI Taxonomy" id="2527978"/>
    <lineage>
        <taxon>Bacteria</taxon>
        <taxon>Pseudomonadati</taxon>
        <taxon>Planctomycetota</taxon>
        <taxon>Planctomycetia</taxon>
        <taxon>Planctomycetales</taxon>
        <taxon>Planctomycetaceae</taxon>
        <taxon>Gimesia</taxon>
    </lineage>
</organism>
<proteinExistence type="predicted"/>
<reference evidence="3 4" key="1">
    <citation type="submission" date="2019-03" db="EMBL/GenBank/DDBJ databases">
        <title>Deep-cultivation of Planctomycetes and their phenomic and genomic characterization uncovers novel biology.</title>
        <authorList>
            <person name="Wiegand S."/>
            <person name="Jogler M."/>
            <person name="Boedeker C."/>
            <person name="Pinto D."/>
            <person name="Vollmers J."/>
            <person name="Rivas-Marin E."/>
            <person name="Kohn T."/>
            <person name="Peeters S.H."/>
            <person name="Heuer A."/>
            <person name="Rast P."/>
            <person name="Oberbeckmann S."/>
            <person name="Bunk B."/>
            <person name="Jeske O."/>
            <person name="Meyerdierks A."/>
            <person name="Storesund J.E."/>
            <person name="Kallscheuer N."/>
            <person name="Luecker S."/>
            <person name="Lage O.M."/>
            <person name="Pohl T."/>
            <person name="Merkel B.J."/>
            <person name="Hornburger P."/>
            <person name="Mueller R.-W."/>
            <person name="Bruemmer F."/>
            <person name="Labrenz M."/>
            <person name="Spormann A.M."/>
            <person name="Op den Camp H."/>
            <person name="Overmann J."/>
            <person name="Amann R."/>
            <person name="Jetten M.S.M."/>
            <person name="Mascher T."/>
            <person name="Medema M.H."/>
            <person name="Devos D.P."/>
            <person name="Kaster A.-K."/>
            <person name="Ovreas L."/>
            <person name="Rohde M."/>
            <person name="Galperin M.Y."/>
            <person name="Jogler C."/>
        </authorList>
    </citation>
    <scope>NUCLEOTIDE SEQUENCE [LARGE SCALE GENOMIC DNA]</scope>
    <source>
        <strain evidence="3 4">Enr10</strain>
    </source>
</reference>
<keyword evidence="4" id="KW-1185">Reference proteome</keyword>
<dbReference type="CDD" id="cd04301">
    <property type="entry name" value="NAT_SF"/>
    <property type="match status" value="1"/>
</dbReference>
<dbReference type="EC" id="2.3.1.189" evidence="3"/>
<protein>
    <submittedName>
        <fullName evidence="3">Mycothiol acetyltransferase</fullName>
        <ecNumber evidence="3">2.3.1.189</ecNumber>
    </submittedName>
</protein>
<dbReference type="InterPro" id="IPR050680">
    <property type="entry name" value="YpeA/RimI_acetyltransf"/>
</dbReference>
<dbReference type="EMBL" id="CP037421">
    <property type="protein sequence ID" value="QDT25721.1"/>
    <property type="molecule type" value="Genomic_DNA"/>
</dbReference>
<dbReference type="Pfam" id="PF00583">
    <property type="entry name" value="Acetyltransf_1"/>
    <property type="match status" value="1"/>
</dbReference>
<dbReference type="InterPro" id="IPR016181">
    <property type="entry name" value="Acyl_CoA_acyltransferase"/>
</dbReference>
<evidence type="ECO:0000313" key="4">
    <source>
        <dbReference type="Proteomes" id="UP000315647"/>
    </source>
</evidence>